<feature type="transmembrane region" description="Helical" evidence="1">
    <location>
        <begin position="815"/>
        <end position="834"/>
    </location>
</feature>
<dbReference type="SUPFAM" id="SSF53335">
    <property type="entry name" value="S-adenosyl-L-methionine-dependent methyltransferases"/>
    <property type="match status" value="1"/>
</dbReference>
<reference evidence="3" key="1">
    <citation type="submission" date="2015-12" db="EMBL/GenBank/DDBJ databases">
        <authorList>
            <person name="Lodha T.D."/>
            <person name="Chintalapati S."/>
            <person name="Chintalapati V.R."/>
            <person name="Sravanthi T."/>
        </authorList>
    </citation>
    <scope>NUCLEOTIDE SEQUENCE [LARGE SCALE GENOMIC DNA]</scope>
    <source>
        <strain evidence="3">JC133</strain>
    </source>
</reference>
<evidence type="ECO:0008006" key="4">
    <source>
        <dbReference type="Google" id="ProtNLM"/>
    </source>
</evidence>
<sequence length="843" mass="89354">MSGPNNSRGSLPALALLSAGVIAFQLVIMRTLSAAQGAPFTGLVISAAMLGFGAAGSAAFLGKDLLFRHLFRNLISLFFLSAAAMAATTSLTGITERLDLFLLFSEPHQGILLAGVYLLYAVPFFFAGLAITLFFLQTPLQIGLLYAANLGGSAAGALLGLAALRLLPLASLPGLTALLPLAGGILLLPALPSQDSGNPSAPGHRSIPLPAATGILALILAGRALISPGLPEPSQYKDISAALQLPQARIIHSESTHRGHLTVVRAPALRYAPGISLQFPHEPPQWPVLFNDGDYFGTLPEDGTLPRQKRDRNLLDYTTRMLPYEVRSPRHVAILGGRTGTDAAHALARGARQVTVQESHSPALNLLRERHPEWIHHLYQDPRVSTTSLAIRPWIARHNQLNQDLTKAPLRESEPLREGEGKTYDLIVTPQLGQFGGTSGTGAMEPRYDYTREALGGIFRLLTPRGMISTTLWLEDPPSISLRLLATWIAVLEDEGVHRPSDHIAAIQSWNSATLLVSRTPFTGDEQQAVRRSAESLGFDLLILPDLKEDERERFHRRIDQGFHEALQGILEGEGLSGFGDYWFDVSPRSDSSPFFFQFLDPRAIPRIASSAGGAALPYFEIGFFTAILAAIQAVVAALVLIAAPLCGRSRWRSGGRIWTFLYFAGTGTGFIVAEIALIQETILPLGHHLEASATVLALLLTSSGAGSLLSRRVQPSSPVLAGAALATAALILARALPGRSLAAAALTASPAAGLAMIAAGIVPTGLVAGMVFPLGLRRLAGPGEDHLPWACAIDSSCSVAAAAVTTLLCARIGLSGAWIVSCGAYLGVALAALKLGVRGERG</sequence>
<evidence type="ECO:0000256" key="1">
    <source>
        <dbReference type="SAM" id="Phobius"/>
    </source>
</evidence>
<keyword evidence="3" id="KW-1185">Reference proteome</keyword>
<keyword evidence="1" id="KW-0472">Membrane</keyword>
<comment type="caution">
    <text evidence="2">The sequence shown here is derived from an EMBL/GenBank/DDBJ whole genome shotgun (WGS) entry which is preliminary data.</text>
</comment>
<evidence type="ECO:0000313" key="2">
    <source>
        <dbReference type="EMBL" id="POR05604.1"/>
    </source>
</evidence>
<proteinExistence type="predicted"/>
<organism evidence="2 3">
    <name type="scientific">Alkalispirochaeta sphaeroplastigenens</name>
    <dbReference type="NCBI Taxonomy" id="1187066"/>
    <lineage>
        <taxon>Bacteria</taxon>
        <taxon>Pseudomonadati</taxon>
        <taxon>Spirochaetota</taxon>
        <taxon>Spirochaetia</taxon>
        <taxon>Spirochaetales</taxon>
        <taxon>Spirochaetaceae</taxon>
        <taxon>Alkalispirochaeta</taxon>
    </lineage>
</organism>
<gene>
    <name evidence="2" type="ORF">AU468_00045</name>
</gene>
<dbReference type="OrthoDB" id="127145at2"/>
<feature type="transmembrane region" description="Helical" evidence="1">
    <location>
        <begin position="622"/>
        <end position="646"/>
    </location>
</feature>
<feature type="transmembrane region" description="Helical" evidence="1">
    <location>
        <begin position="718"/>
        <end position="737"/>
    </location>
</feature>
<evidence type="ECO:0000313" key="3">
    <source>
        <dbReference type="Proteomes" id="UP000237350"/>
    </source>
</evidence>
<keyword evidence="1" id="KW-0812">Transmembrane</keyword>
<dbReference type="Gene3D" id="3.40.50.150">
    <property type="entry name" value="Vaccinia Virus protein VP39"/>
    <property type="match status" value="1"/>
</dbReference>
<keyword evidence="1" id="KW-1133">Transmembrane helix</keyword>
<dbReference type="EMBL" id="LPWH01000001">
    <property type="protein sequence ID" value="POR05604.1"/>
    <property type="molecule type" value="Genomic_DNA"/>
</dbReference>
<accession>A0A2S4K1G3</accession>
<feature type="transmembrane region" description="Helical" evidence="1">
    <location>
        <begin position="44"/>
        <end position="62"/>
    </location>
</feature>
<feature type="transmembrane region" description="Helical" evidence="1">
    <location>
        <begin position="658"/>
        <end position="680"/>
    </location>
</feature>
<dbReference type="RefSeq" id="WP_103678952.1">
    <property type="nucleotide sequence ID" value="NZ_LPWH01000001.1"/>
</dbReference>
<feature type="transmembrane region" description="Helical" evidence="1">
    <location>
        <begin position="692"/>
        <end position="711"/>
    </location>
</feature>
<protein>
    <recommendedName>
        <fullName evidence="4">Spermidine synthase</fullName>
    </recommendedName>
</protein>
<dbReference type="AlphaFoldDB" id="A0A2S4K1G3"/>
<feature type="transmembrane region" description="Helical" evidence="1">
    <location>
        <begin position="74"/>
        <end position="94"/>
    </location>
</feature>
<dbReference type="InterPro" id="IPR029063">
    <property type="entry name" value="SAM-dependent_MTases_sf"/>
</dbReference>
<dbReference type="Proteomes" id="UP000237350">
    <property type="component" value="Unassembled WGS sequence"/>
</dbReference>
<name>A0A2S4K1G3_9SPIO</name>
<feature type="transmembrane region" description="Helical" evidence="1">
    <location>
        <begin position="114"/>
        <end position="136"/>
    </location>
</feature>
<feature type="transmembrane region" description="Helical" evidence="1">
    <location>
        <begin position="752"/>
        <end position="776"/>
    </location>
</feature>
<feature type="transmembrane region" description="Helical" evidence="1">
    <location>
        <begin position="143"/>
        <end position="164"/>
    </location>
</feature>